<dbReference type="PROSITE" id="PS00745">
    <property type="entry name" value="RF_PROK_I"/>
    <property type="match status" value="1"/>
</dbReference>
<dbReference type="InterPro" id="IPR005139">
    <property type="entry name" value="PCRF"/>
</dbReference>
<reference evidence="5" key="2">
    <citation type="submission" date="2021-10" db="EMBL/GenBank/DDBJ databases">
        <title>Phylogenomics reveals ancestral predisposition of the termite-cultivated fungus Termitomyces towards a domesticated lifestyle.</title>
        <authorList>
            <person name="Auxier B."/>
            <person name="Grum-Grzhimaylo A."/>
            <person name="Cardenas M.E."/>
            <person name="Lodge J.D."/>
            <person name="Laessoe T."/>
            <person name="Pedersen O."/>
            <person name="Smith M.E."/>
            <person name="Kuyper T.W."/>
            <person name="Franco-Molano E.A."/>
            <person name="Baroni T.J."/>
            <person name="Aanen D.K."/>
        </authorList>
    </citation>
    <scope>NUCLEOTIDE SEQUENCE</scope>
    <source>
        <strain evidence="5">AP01</strain>
        <tissue evidence="5">Mycelium</tissue>
    </source>
</reference>
<dbReference type="Gene3D" id="6.10.140.1950">
    <property type="match status" value="1"/>
</dbReference>
<evidence type="ECO:0000256" key="2">
    <source>
        <dbReference type="ARBA" id="ARBA00022481"/>
    </source>
</evidence>
<comment type="similarity">
    <text evidence="1">Belongs to the prokaryotic/mitochondrial release factor family.</text>
</comment>
<dbReference type="SUPFAM" id="SSF75620">
    <property type="entry name" value="Release factor"/>
    <property type="match status" value="1"/>
</dbReference>
<evidence type="ECO:0000313" key="6">
    <source>
        <dbReference type="Proteomes" id="UP000775547"/>
    </source>
</evidence>
<proteinExistence type="inferred from homology"/>
<evidence type="ECO:0000259" key="4">
    <source>
        <dbReference type="PROSITE" id="PS00745"/>
    </source>
</evidence>
<dbReference type="EMBL" id="JABCKV010000029">
    <property type="protein sequence ID" value="KAG5645957.1"/>
    <property type="molecule type" value="Genomic_DNA"/>
</dbReference>
<dbReference type="Proteomes" id="UP000775547">
    <property type="component" value="Unassembled WGS sequence"/>
</dbReference>
<dbReference type="InterPro" id="IPR045853">
    <property type="entry name" value="Pep_chain_release_fac_I_sf"/>
</dbReference>
<organism evidence="5 6">
    <name type="scientific">Asterophora parasitica</name>
    <dbReference type="NCBI Taxonomy" id="117018"/>
    <lineage>
        <taxon>Eukaryota</taxon>
        <taxon>Fungi</taxon>
        <taxon>Dikarya</taxon>
        <taxon>Basidiomycota</taxon>
        <taxon>Agaricomycotina</taxon>
        <taxon>Agaricomycetes</taxon>
        <taxon>Agaricomycetidae</taxon>
        <taxon>Agaricales</taxon>
        <taxon>Tricholomatineae</taxon>
        <taxon>Lyophyllaceae</taxon>
        <taxon>Asterophora</taxon>
    </lineage>
</organism>
<gene>
    <name evidence="5" type="ORF">DXG03_004749</name>
</gene>
<name>A0A9P7GFB9_9AGAR</name>
<dbReference type="FunFam" id="3.30.160.20:FF:000004">
    <property type="entry name" value="Peptide chain release factor 1"/>
    <property type="match status" value="1"/>
</dbReference>
<comment type="caution">
    <text evidence="5">The sequence shown here is derived from an EMBL/GenBank/DDBJ whole genome shotgun (WGS) entry which is preliminary data.</text>
</comment>
<evidence type="ECO:0000256" key="3">
    <source>
        <dbReference type="ARBA" id="ARBA00022917"/>
    </source>
</evidence>
<dbReference type="InterPro" id="IPR050057">
    <property type="entry name" value="Prokaryotic/Mito_RF"/>
</dbReference>
<protein>
    <recommendedName>
        <fullName evidence="4">Prokaryotic-type class I peptide chain release factors domain-containing protein</fullName>
    </recommendedName>
</protein>
<feature type="domain" description="Prokaryotic-type class I peptide chain release factors" evidence="4">
    <location>
        <begin position="233"/>
        <end position="249"/>
    </location>
</feature>
<dbReference type="SMART" id="SM00937">
    <property type="entry name" value="PCRF"/>
    <property type="match status" value="1"/>
</dbReference>
<sequence length="366" mass="41130">MHILDKRIQERTRLSSEVQFTDSEKLSEEMSSTADVLRLKQLKETEPLQAAWDEYVRTRELLEETNSLLDDPDESMRAMAVEEHQTLTNSLTTLIESTVPTLLIPPSPTSQLSAILELKSGVGGSESSLFLENLLRMYVRLANVRRWGVEVSTNSNEGGGVKDATVEVRGEGAYDALKWESGVHRVQRVPATEASGRVHTSTVAAIVLPLVEETNNPAEELFKMEDVKVEVMRARGAGGQHVNKTESAVRLTHVPTGITVSMQDERSQHQNRRRAFTVLRSRLMDQKITRDIAERRATRQNLVRTADRSEKIRTYNYPQERVTDHRIGLTLKNLSSCLEGDGLEDFIDALQKDHAESVLEEMLGDA</sequence>
<keyword evidence="3" id="KW-0648">Protein biosynthesis</keyword>
<dbReference type="Gene3D" id="3.30.70.1660">
    <property type="match status" value="1"/>
</dbReference>
<dbReference type="Pfam" id="PF03462">
    <property type="entry name" value="PCRF"/>
    <property type="match status" value="1"/>
</dbReference>
<dbReference type="OrthoDB" id="2019491at2759"/>
<dbReference type="PANTHER" id="PTHR43804:SF7">
    <property type="entry name" value="LD18447P"/>
    <property type="match status" value="1"/>
</dbReference>
<reference evidence="5" key="1">
    <citation type="submission" date="2020-07" db="EMBL/GenBank/DDBJ databases">
        <authorList>
            <person name="Nieuwenhuis M."/>
            <person name="Van De Peppel L.J.J."/>
        </authorList>
    </citation>
    <scope>NUCLEOTIDE SEQUENCE</scope>
    <source>
        <strain evidence="5">AP01</strain>
        <tissue evidence="5">Mycelium</tissue>
    </source>
</reference>
<accession>A0A9P7GFB9</accession>
<dbReference type="GO" id="GO:0005739">
    <property type="term" value="C:mitochondrion"/>
    <property type="evidence" value="ECO:0007669"/>
    <property type="project" value="GOC"/>
</dbReference>
<keyword evidence="6" id="KW-1185">Reference proteome</keyword>
<dbReference type="InterPro" id="IPR000352">
    <property type="entry name" value="Pep_chain_release_fac_I"/>
</dbReference>
<dbReference type="GO" id="GO:0032543">
    <property type="term" value="P:mitochondrial translation"/>
    <property type="evidence" value="ECO:0007669"/>
    <property type="project" value="UniProtKB-ARBA"/>
</dbReference>
<dbReference type="Pfam" id="PF00472">
    <property type="entry name" value="RF-1"/>
    <property type="match status" value="1"/>
</dbReference>
<evidence type="ECO:0000256" key="1">
    <source>
        <dbReference type="ARBA" id="ARBA00010835"/>
    </source>
</evidence>
<dbReference type="PANTHER" id="PTHR43804">
    <property type="entry name" value="LD18447P"/>
    <property type="match status" value="1"/>
</dbReference>
<dbReference type="GO" id="GO:0003747">
    <property type="term" value="F:translation release factor activity"/>
    <property type="evidence" value="ECO:0007669"/>
    <property type="project" value="InterPro"/>
</dbReference>
<dbReference type="AlphaFoldDB" id="A0A9P7GFB9"/>
<dbReference type="Gene3D" id="3.30.160.20">
    <property type="match status" value="1"/>
</dbReference>
<keyword evidence="2" id="KW-0488">Methylation</keyword>
<evidence type="ECO:0000313" key="5">
    <source>
        <dbReference type="EMBL" id="KAG5645957.1"/>
    </source>
</evidence>